<keyword evidence="1" id="KW-1185">Reference proteome</keyword>
<dbReference type="GeneID" id="108562781"/>
<sequence length="186" mass="21847">MAEEFNPKINFDANVGLTSFEYATWKPNFKPLEHQVGYMQRLVHNDNRKHKMNENFEEEKNDIDTYLTYDLDFLLDKFFNGLDTTSEIEQTCSNYEPSENSDSTDSDVMSFWESLPISDIDIERSSKRIINMKEIFCSKSDDLESSISPSISNDITDSDEDDGIDWSHLFKYDMQFAKLKYEIMQM</sequence>
<name>A0ABM1MQ52_NICVS</name>
<organism evidence="1 2">
    <name type="scientific">Nicrophorus vespilloides</name>
    <name type="common">Boreal carrion beetle</name>
    <dbReference type="NCBI Taxonomy" id="110193"/>
    <lineage>
        <taxon>Eukaryota</taxon>
        <taxon>Metazoa</taxon>
        <taxon>Ecdysozoa</taxon>
        <taxon>Arthropoda</taxon>
        <taxon>Hexapoda</taxon>
        <taxon>Insecta</taxon>
        <taxon>Pterygota</taxon>
        <taxon>Neoptera</taxon>
        <taxon>Endopterygota</taxon>
        <taxon>Coleoptera</taxon>
        <taxon>Polyphaga</taxon>
        <taxon>Staphyliniformia</taxon>
        <taxon>Silphidae</taxon>
        <taxon>Nicrophorinae</taxon>
        <taxon>Nicrophorus</taxon>
    </lineage>
</organism>
<gene>
    <name evidence="2" type="primary">LOC108562781</name>
</gene>
<dbReference type="RefSeq" id="XP_017776702.1">
    <property type="nucleotide sequence ID" value="XM_017921213.1"/>
</dbReference>
<evidence type="ECO:0000313" key="2">
    <source>
        <dbReference type="RefSeq" id="XP_017776702.1"/>
    </source>
</evidence>
<proteinExistence type="predicted"/>
<evidence type="ECO:0000313" key="1">
    <source>
        <dbReference type="Proteomes" id="UP000695000"/>
    </source>
</evidence>
<protein>
    <submittedName>
        <fullName evidence="2">Uncharacterized protein LOC108562781</fullName>
    </submittedName>
</protein>
<accession>A0ABM1MQ52</accession>
<dbReference type="Proteomes" id="UP000695000">
    <property type="component" value="Unplaced"/>
</dbReference>
<reference evidence="2" key="1">
    <citation type="submission" date="2025-08" db="UniProtKB">
        <authorList>
            <consortium name="RefSeq"/>
        </authorList>
    </citation>
    <scope>IDENTIFICATION</scope>
    <source>
        <tissue evidence="2">Whole Larva</tissue>
    </source>
</reference>